<organism evidence="5">
    <name type="scientific">Tanacetum cinerariifolium</name>
    <name type="common">Dalmatian daisy</name>
    <name type="synonym">Chrysanthemum cinerariifolium</name>
    <dbReference type="NCBI Taxonomy" id="118510"/>
    <lineage>
        <taxon>Eukaryota</taxon>
        <taxon>Viridiplantae</taxon>
        <taxon>Streptophyta</taxon>
        <taxon>Embryophyta</taxon>
        <taxon>Tracheophyta</taxon>
        <taxon>Spermatophyta</taxon>
        <taxon>Magnoliopsida</taxon>
        <taxon>eudicotyledons</taxon>
        <taxon>Gunneridae</taxon>
        <taxon>Pentapetalae</taxon>
        <taxon>asterids</taxon>
        <taxon>campanulids</taxon>
        <taxon>Asterales</taxon>
        <taxon>Asteraceae</taxon>
        <taxon>Asteroideae</taxon>
        <taxon>Anthemideae</taxon>
        <taxon>Anthemidinae</taxon>
        <taxon>Tanacetum</taxon>
    </lineage>
</organism>
<feature type="domain" description="Reverse transcriptase Ty1/copia-type" evidence="2">
    <location>
        <begin position="566"/>
        <end position="628"/>
    </location>
</feature>
<name>A0A6L2MBC7_TANCI</name>
<evidence type="ECO:0000256" key="1">
    <source>
        <dbReference type="SAM" id="MobiDB-lite"/>
    </source>
</evidence>
<proteinExistence type="predicted"/>
<dbReference type="PANTHER" id="PTHR11439:SF495">
    <property type="entry name" value="REVERSE TRANSCRIPTASE, RNA-DEPENDENT DNA POLYMERASE-RELATED"/>
    <property type="match status" value="1"/>
</dbReference>
<comment type="caution">
    <text evidence="5">The sequence shown here is derived from an EMBL/GenBank/DDBJ whole genome shotgun (WGS) entry which is preliminary data.</text>
</comment>
<feature type="domain" description="GAG-pre-integrase" evidence="3">
    <location>
        <begin position="264"/>
        <end position="318"/>
    </location>
</feature>
<protein>
    <submittedName>
        <fullName evidence="5">Uncharacterized protein</fullName>
    </submittedName>
</protein>
<sequence length="743" mass="85149">MKSGLVSVNTTRQVNAAHPKTTVNAARSMSYISKTSHLTVKRPIHKNTSFKNSNVNQKVNTVRSKNVNTARSKAVVNVKDNLVNAVKALACWVWKPKTKVIDHVSKHNSASITLKKFDYINAQGRSKSVMAWVPKRNWFLPNLQGNRQIDLQNKRVIDSGCSRYMTGNMSYLIDYKEIDEGYIAFGENPKGWKITRKCTIKTSNLEFENVYFVRELKFNLFSASQMCNKKNSVLINDIRCIVLSPNFKLIDESQVLLRVPRKNNMYTVDLKNVVPKGGLTCLFAKDSSHESKLWHRRLGHLNFKTMNKLVKGNLVRGSGPDWLFDIDALTRTMNYELIVAGTLSNCFADPKSFEDDGFKPSSDDGKKVDEDLSKGSECNDQEKQDNVSSTNNVNTVSLTVNAVDTNEDNELPFDPNMPTLEDVGTFDFSNKDKDDDEMANMNKLDTTIQVSPTPTTRIYKDLPFNQVIGDLHLATQTRNMIKNLEEHRNKKDERGIVIRNKARLVAQGHTQEERIDYDEVFAHVARVEAIRLFLAYASFKNFMVYQMDVNSAFLNRKTKKEVKELCHAFKRLMREKFQMSFMGELTFFLGLQVKQKNDGIFISQDKYIAKILKKFGFTKVKNASTPMETQKSLLKVEDGEEVDVYMYRSMIGSLMYLTSLRPDIMFVVCTCARYQVNLKFSHLYVVKRIFRYLKGHPKLGLWYPKDYPFDLVAYTDSDYARASLDRKSTTGGCQFLGCRLISW</sequence>
<evidence type="ECO:0000313" key="5">
    <source>
        <dbReference type="EMBL" id="GEU70012.1"/>
    </source>
</evidence>
<evidence type="ECO:0000259" key="4">
    <source>
        <dbReference type="Pfam" id="PF22936"/>
    </source>
</evidence>
<dbReference type="InterPro" id="IPR054722">
    <property type="entry name" value="PolX-like_BBD"/>
</dbReference>
<dbReference type="Pfam" id="PF22936">
    <property type="entry name" value="Pol_BBD"/>
    <property type="match status" value="1"/>
</dbReference>
<feature type="domain" description="Retrovirus-related Pol polyprotein from transposon TNT 1-94-like beta-barrel" evidence="4">
    <location>
        <begin position="156"/>
        <end position="229"/>
    </location>
</feature>
<dbReference type="EMBL" id="BKCJ010006040">
    <property type="protein sequence ID" value="GEU70012.1"/>
    <property type="molecule type" value="Genomic_DNA"/>
</dbReference>
<dbReference type="Pfam" id="PF07727">
    <property type="entry name" value="RVT_2"/>
    <property type="match status" value="2"/>
</dbReference>
<gene>
    <name evidence="5" type="ORF">Tci_041990</name>
</gene>
<dbReference type="Pfam" id="PF13976">
    <property type="entry name" value="gag_pre-integrs"/>
    <property type="match status" value="1"/>
</dbReference>
<feature type="compositionally biased region" description="Basic and acidic residues" evidence="1">
    <location>
        <begin position="355"/>
        <end position="374"/>
    </location>
</feature>
<dbReference type="InterPro" id="IPR013103">
    <property type="entry name" value="RVT_2"/>
</dbReference>
<dbReference type="AlphaFoldDB" id="A0A6L2MBC7"/>
<accession>A0A6L2MBC7</accession>
<evidence type="ECO:0000259" key="3">
    <source>
        <dbReference type="Pfam" id="PF13976"/>
    </source>
</evidence>
<evidence type="ECO:0000259" key="2">
    <source>
        <dbReference type="Pfam" id="PF07727"/>
    </source>
</evidence>
<dbReference type="InterPro" id="IPR025724">
    <property type="entry name" value="GAG-pre-integrase_dom"/>
</dbReference>
<feature type="region of interest" description="Disordered" evidence="1">
    <location>
        <begin position="355"/>
        <end position="392"/>
    </location>
</feature>
<dbReference type="PANTHER" id="PTHR11439">
    <property type="entry name" value="GAG-POL-RELATED RETROTRANSPOSON"/>
    <property type="match status" value="1"/>
</dbReference>
<feature type="domain" description="Reverse transcriptase Ty1/copia-type" evidence="2">
    <location>
        <begin position="482"/>
        <end position="562"/>
    </location>
</feature>
<reference evidence="5" key="1">
    <citation type="journal article" date="2019" name="Sci. Rep.">
        <title>Draft genome of Tanacetum cinerariifolium, the natural source of mosquito coil.</title>
        <authorList>
            <person name="Yamashiro T."/>
            <person name="Shiraishi A."/>
            <person name="Satake H."/>
            <person name="Nakayama K."/>
        </authorList>
    </citation>
    <scope>NUCLEOTIDE SEQUENCE</scope>
</reference>